<accession>A0AAJ1I9Q1</accession>
<feature type="domain" description="Galactokinase N-terminal" evidence="13">
    <location>
        <begin position="7"/>
        <end position="54"/>
    </location>
</feature>
<dbReference type="InterPro" id="IPR013750">
    <property type="entry name" value="GHMP_kinase_C_dom"/>
</dbReference>
<dbReference type="SUPFAM" id="SSF54211">
    <property type="entry name" value="Ribosomal protein S5 domain 2-like"/>
    <property type="match status" value="1"/>
</dbReference>
<evidence type="ECO:0000259" key="12">
    <source>
        <dbReference type="Pfam" id="PF08544"/>
    </source>
</evidence>
<dbReference type="InterPro" id="IPR006206">
    <property type="entry name" value="Mevalonate/galactokinase"/>
</dbReference>
<feature type="domain" description="GHMP kinase N-terminal" evidence="11">
    <location>
        <begin position="89"/>
        <end position="176"/>
    </location>
</feature>
<evidence type="ECO:0000256" key="6">
    <source>
        <dbReference type="ARBA" id="ARBA00022840"/>
    </source>
</evidence>
<dbReference type="GO" id="GO:0006012">
    <property type="term" value="P:galactose metabolic process"/>
    <property type="evidence" value="ECO:0007669"/>
    <property type="project" value="UniProtKB-UniRule"/>
</dbReference>
<protein>
    <recommendedName>
        <fullName evidence="10">Galactokinase</fullName>
        <ecNumber evidence="10">2.7.1.6</ecNumber>
    </recommendedName>
</protein>
<dbReference type="EC" id="2.7.1.6" evidence="10"/>
<dbReference type="NCBIfam" id="TIGR00131">
    <property type="entry name" value="gal_kin"/>
    <property type="match status" value="1"/>
</dbReference>
<proteinExistence type="inferred from homology"/>
<keyword evidence="9" id="KW-0119">Carbohydrate metabolism</keyword>
<evidence type="ECO:0000256" key="10">
    <source>
        <dbReference type="NCBIfam" id="TIGR00131"/>
    </source>
</evidence>
<organism evidence="14 15">
    <name type="scientific">Candidatus Thalassospirochaeta sargassi</name>
    <dbReference type="NCBI Taxonomy" id="3119039"/>
    <lineage>
        <taxon>Bacteria</taxon>
        <taxon>Pseudomonadati</taxon>
        <taxon>Spirochaetota</taxon>
        <taxon>Spirochaetia</taxon>
        <taxon>Spirochaetales</taxon>
        <taxon>Spirochaetaceae</taxon>
        <taxon>Candidatus Thalassospirochaeta</taxon>
    </lineage>
</organism>
<evidence type="ECO:0000256" key="5">
    <source>
        <dbReference type="ARBA" id="ARBA00022777"/>
    </source>
</evidence>
<dbReference type="Pfam" id="PF10509">
    <property type="entry name" value="GalKase_gal_bdg"/>
    <property type="match status" value="1"/>
</dbReference>
<dbReference type="GO" id="GO:0004335">
    <property type="term" value="F:galactokinase activity"/>
    <property type="evidence" value="ECO:0007669"/>
    <property type="project" value="UniProtKB-UniRule"/>
</dbReference>
<dbReference type="InterPro" id="IPR019539">
    <property type="entry name" value="GalKase_N"/>
</dbReference>
<dbReference type="InterPro" id="IPR006204">
    <property type="entry name" value="GHMP_kinase_N_dom"/>
</dbReference>
<dbReference type="Pfam" id="PF00288">
    <property type="entry name" value="GHMP_kinases_N"/>
    <property type="match status" value="1"/>
</dbReference>
<dbReference type="PRINTS" id="PR00959">
    <property type="entry name" value="MEVGALKINASE"/>
</dbReference>
<dbReference type="InterPro" id="IPR036554">
    <property type="entry name" value="GHMP_kinase_C_sf"/>
</dbReference>
<keyword evidence="2 14" id="KW-0808">Transferase</keyword>
<evidence type="ECO:0000313" key="14">
    <source>
        <dbReference type="EMBL" id="MDC7225277.1"/>
    </source>
</evidence>
<evidence type="ECO:0000256" key="3">
    <source>
        <dbReference type="ARBA" id="ARBA00022723"/>
    </source>
</evidence>
<evidence type="ECO:0000256" key="7">
    <source>
        <dbReference type="ARBA" id="ARBA00022842"/>
    </source>
</evidence>
<dbReference type="PANTHER" id="PTHR10457:SF7">
    <property type="entry name" value="GALACTOKINASE-RELATED"/>
    <property type="match status" value="1"/>
</dbReference>
<dbReference type="PRINTS" id="PR00473">
    <property type="entry name" value="GALCTOKINASE"/>
</dbReference>
<evidence type="ECO:0000256" key="1">
    <source>
        <dbReference type="ARBA" id="ARBA00006566"/>
    </source>
</evidence>
<dbReference type="InterPro" id="IPR000705">
    <property type="entry name" value="Galactokinase"/>
</dbReference>
<dbReference type="AlphaFoldDB" id="A0AAJ1I9Q1"/>
<dbReference type="EMBL" id="JAQQAL010000005">
    <property type="protein sequence ID" value="MDC7225277.1"/>
    <property type="molecule type" value="Genomic_DNA"/>
</dbReference>
<keyword evidence="8" id="KW-0299">Galactose metabolism</keyword>
<dbReference type="GO" id="GO:0005524">
    <property type="term" value="F:ATP binding"/>
    <property type="evidence" value="ECO:0007669"/>
    <property type="project" value="UniProtKB-UniRule"/>
</dbReference>
<evidence type="ECO:0000259" key="13">
    <source>
        <dbReference type="Pfam" id="PF10509"/>
    </source>
</evidence>
<dbReference type="Gene3D" id="3.30.230.10">
    <property type="match status" value="1"/>
</dbReference>
<dbReference type="Gene3D" id="3.30.70.890">
    <property type="entry name" value="GHMP kinase, C-terminal domain"/>
    <property type="match status" value="1"/>
</dbReference>
<dbReference type="InterPro" id="IPR020568">
    <property type="entry name" value="Ribosomal_Su5_D2-typ_SF"/>
</dbReference>
<dbReference type="Proteomes" id="UP001221217">
    <property type="component" value="Unassembled WGS sequence"/>
</dbReference>
<evidence type="ECO:0000313" key="15">
    <source>
        <dbReference type="Proteomes" id="UP001221217"/>
    </source>
</evidence>
<dbReference type="GO" id="GO:0005829">
    <property type="term" value="C:cytosol"/>
    <property type="evidence" value="ECO:0007669"/>
    <property type="project" value="TreeGrafter"/>
</dbReference>
<dbReference type="PANTHER" id="PTHR10457">
    <property type="entry name" value="MEVALONATE KINASE/GALACTOKINASE"/>
    <property type="match status" value="1"/>
</dbReference>
<keyword evidence="3" id="KW-0479">Metal-binding</keyword>
<evidence type="ECO:0000256" key="4">
    <source>
        <dbReference type="ARBA" id="ARBA00022741"/>
    </source>
</evidence>
<feature type="domain" description="GHMP kinase C-terminal" evidence="12">
    <location>
        <begin position="282"/>
        <end position="355"/>
    </location>
</feature>
<keyword evidence="4" id="KW-0547">Nucleotide-binding</keyword>
<keyword evidence="5" id="KW-0418">Kinase</keyword>
<evidence type="ECO:0000256" key="8">
    <source>
        <dbReference type="ARBA" id="ARBA00023144"/>
    </source>
</evidence>
<dbReference type="PIRSF" id="PIRSF000530">
    <property type="entry name" value="Galactokinase"/>
    <property type="match status" value="1"/>
</dbReference>
<evidence type="ECO:0000256" key="9">
    <source>
        <dbReference type="ARBA" id="ARBA00023277"/>
    </source>
</evidence>
<dbReference type="Pfam" id="PF08544">
    <property type="entry name" value="GHMP_kinases_C"/>
    <property type="match status" value="1"/>
</dbReference>
<name>A0AAJ1I9Q1_9SPIO</name>
<comment type="caution">
    <text evidence="14">The sequence shown here is derived from an EMBL/GenBank/DDBJ whole genome shotgun (WGS) entry which is preliminary data.</text>
</comment>
<sequence length="386" mass="43137">MDGLIARHKNEYSSKPQVIASAPGILNLMGEHTDYNEGCVIQTTVNRRTSIAISSRKDNSLRFFLADSEEKKRTTVPNLKYKREDRWANYMKGVLFELVNMGYPIKGLDVTVVSDIIPGIGLGASAALSVAFTAAVNELYGFGLSDSQLIQAASYSESTFVGRNTEITDQFVSTIGRKDNAVFLDLRSLDFEYLPLDLDDNVIVIVNSNVPGTDAVREAELIERKEQCSECVEYLNKKKPGRSLRDYSVEDVSGGLGLLPEQIRRICNHVIGETQRSVDACDALKAKNFEVFGKMLNRSHESLRDNYEVSCPELDWLVKRSQEMDGVLGSRMTGGGFGGCTVTLLESRVLDNYRERLQEYEHIFGFEPEIFICEPSEGVKIVFPDH</sequence>
<evidence type="ECO:0000259" key="11">
    <source>
        <dbReference type="Pfam" id="PF00288"/>
    </source>
</evidence>
<keyword evidence="6" id="KW-0067">ATP-binding</keyword>
<keyword evidence="7" id="KW-0460">Magnesium</keyword>
<dbReference type="FunFam" id="3.30.70.890:FF:000001">
    <property type="entry name" value="Galactokinase"/>
    <property type="match status" value="1"/>
</dbReference>
<dbReference type="SUPFAM" id="SSF55060">
    <property type="entry name" value="GHMP Kinase, C-terminal domain"/>
    <property type="match status" value="1"/>
</dbReference>
<gene>
    <name evidence="14" type="primary">galK</name>
    <name evidence="14" type="ORF">PQJ61_00775</name>
</gene>
<evidence type="ECO:0000256" key="2">
    <source>
        <dbReference type="ARBA" id="ARBA00022679"/>
    </source>
</evidence>
<reference evidence="14 15" key="1">
    <citation type="submission" date="2022-12" db="EMBL/GenBank/DDBJ databases">
        <title>Metagenome assembled genome from gulf of manar.</title>
        <authorList>
            <person name="Kohli P."/>
            <person name="Pk S."/>
            <person name="Venkata Ramana C."/>
            <person name="Sasikala C."/>
        </authorList>
    </citation>
    <scope>NUCLEOTIDE SEQUENCE [LARGE SCALE GENOMIC DNA]</scope>
    <source>
        <strain evidence="14">JB008</strain>
    </source>
</reference>
<dbReference type="InterPro" id="IPR014721">
    <property type="entry name" value="Ribsml_uS5_D2-typ_fold_subgr"/>
</dbReference>
<dbReference type="GO" id="GO:0046872">
    <property type="term" value="F:metal ion binding"/>
    <property type="evidence" value="ECO:0007669"/>
    <property type="project" value="UniProtKB-KW"/>
</dbReference>
<comment type="similarity">
    <text evidence="1">Belongs to the GHMP kinase family. GalK subfamily.</text>
</comment>